<keyword evidence="1" id="KW-0732">Signal</keyword>
<sequence length="123" mass="14553">MKKIILFAFLFAFLNSVSAQEKTQNTADDVLKDSIYKANKTKVLNYTMKDFEKLFFEFNEKKFDPNILLTKQEFYTYTVQIGTYSDRLAKLYPKEKEVAAASKKKWLSEKYEDYLLSKPTQKK</sequence>
<evidence type="ECO:0000313" key="2">
    <source>
        <dbReference type="EMBL" id="QBN18986.1"/>
    </source>
</evidence>
<gene>
    <name evidence="2" type="ORF">E1750_09275</name>
</gene>
<evidence type="ECO:0000313" key="3">
    <source>
        <dbReference type="Proteomes" id="UP000291124"/>
    </source>
</evidence>
<name>A0A4P6Y8A8_9FLAO</name>
<dbReference type="Proteomes" id="UP000291124">
    <property type="component" value="Chromosome"/>
</dbReference>
<protein>
    <submittedName>
        <fullName evidence="2">Uncharacterized protein</fullName>
    </submittedName>
</protein>
<reference evidence="3" key="1">
    <citation type="submission" date="2019-03" db="EMBL/GenBank/DDBJ databases">
        <title>Flavobacterium sp.</title>
        <authorList>
            <person name="Kim H."/>
        </authorList>
    </citation>
    <scope>NUCLEOTIDE SEQUENCE [LARGE SCALE GENOMIC DNA]</scope>
    <source>
        <strain evidence="3">GS13</strain>
    </source>
</reference>
<feature type="chain" id="PRO_5020623371" evidence="1">
    <location>
        <begin position="20"/>
        <end position="123"/>
    </location>
</feature>
<dbReference type="RefSeq" id="WP_133276507.1">
    <property type="nucleotide sequence ID" value="NZ_CP037933.1"/>
</dbReference>
<organism evidence="2 3">
    <name type="scientific">Flavobacterium nackdongense</name>
    <dbReference type="NCBI Taxonomy" id="2547394"/>
    <lineage>
        <taxon>Bacteria</taxon>
        <taxon>Pseudomonadati</taxon>
        <taxon>Bacteroidota</taxon>
        <taxon>Flavobacteriia</taxon>
        <taxon>Flavobacteriales</taxon>
        <taxon>Flavobacteriaceae</taxon>
        <taxon>Flavobacterium</taxon>
    </lineage>
</organism>
<feature type="signal peptide" evidence="1">
    <location>
        <begin position="1"/>
        <end position="19"/>
    </location>
</feature>
<accession>A0A4P6Y8A8</accession>
<dbReference type="OrthoDB" id="1370590at2"/>
<evidence type="ECO:0000256" key="1">
    <source>
        <dbReference type="SAM" id="SignalP"/>
    </source>
</evidence>
<dbReference type="KEGG" id="fnk:E1750_09275"/>
<dbReference type="EMBL" id="CP037933">
    <property type="protein sequence ID" value="QBN18986.1"/>
    <property type="molecule type" value="Genomic_DNA"/>
</dbReference>
<proteinExistence type="predicted"/>
<keyword evidence="3" id="KW-1185">Reference proteome</keyword>
<dbReference type="AlphaFoldDB" id="A0A4P6Y8A8"/>